<gene>
    <name evidence="3" type="ordered locus">Plav_0069</name>
</gene>
<dbReference type="AlphaFoldDB" id="A7HP59"/>
<organism evidence="3 4">
    <name type="scientific">Parvibaculum lavamentivorans (strain DS-1 / DSM 13023 / NCIMB 13966)</name>
    <dbReference type="NCBI Taxonomy" id="402881"/>
    <lineage>
        <taxon>Bacteria</taxon>
        <taxon>Pseudomonadati</taxon>
        <taxon>Pseudomonadota</taxon>
        <taxon>Alphaproteobacteria</taxon>
        <taxon>Hyphomicrobiales</taxon>
        <taxon>Parvibaculaceae</taxon>
        <taxon>Parvibaculum</taxon>
    </lineage>
</organism>
<dbReference type="Pfam" id="PF08666">
    <property type="entry name" value="SAF"/>
    <property type="match status" value="1"/>
</dbReference>
<dbReference type="CDD" id="cd11614">
    <property type="entry name" value="SAF_CpaB_FlgA_like"/>
    <property type="match status" value="1"/>
</dbReference>
<dbReference type="EMBL" id="CP000774">
    <property type="protein sequence ID" value="ABS61692.1"/>
    <property type="molecule type" value="Genomic_DNA"/>
</dbReference>
<protein>
    <submittedName>
        <fullName evidence="3">SAF domain protein</fullName>
    </submittedName>
</protein>
<dbReference type="NCBIfam" id="TIGR03177">
    <property type="entry name" value="pilus_cpaB"/>
    <property type="match status" value="1"/>
</dbReference>
<evidence type="ECO:0000313" key="4">
    <source>
        <dbReference type="Proteomes" id="UP000006377"/>
    </source>
</evidence>
<keyword evidence="1" id="KW-0812">Transmembrane</keyword>
<sequence>MRAAWGAAGRCEGEGKMNLVQRMQRSPLLLLGLGIALIIAALALIWSNISSRDATSARAPAGVDDGRGLAAENAVTVLVAARDVVRGQRISEADLGLRRMEGPAPSGSFADAQSAIGRVATDDIRSSQIIFQQALSSEPAAAGIAALVPEGQRAFAIRIAEEDIVGGFLQAGDRVDVFATFPGAVYGQQGGLGQREGDQSKSALLLQDMQVLAVGPALSHQAGQVNAGARTVTVAAPPNALARLALAGRLGHITLAIRNPGDREVAPGELVALDDLRPAGAAVAPVEAKSEGESGRPGGHRITIYSGANQSVVETPR</sequence>
<dbReference type="Pfam" id="PF16976">
    <property type="entry name" value="RcpC"/>
    <property type="match status" value="1"/>
</dbReference>
<dbReference type="InterPro" id="IPR031571">
    <property type="entry name" value="RcpC_dom"/>
</dbReference>
<keyword evidence="4" id="KW-1185">Reference proteome</keyword>
<accession>A7HP59</accession>
<reference evidence="3 4" key="1">
    <citation type="journal article" date="2011" name="Stand. Genomic Sci.">
        <title>Complete genome sequence of Parvibaculum lavamentivorans type strain (DS-1(T)).</title>
        <authorList>
            <person name="Schleheck D."/>
            <person name="Weiss M."/>
            <person name="Pitluck S."/>
            <person name="Bruce D."/>
            <person name="Land M.L."/>
            <person name="Han S."/>
            <person name="Saunders E."/>
            <person name="Tapia R."/>
            <person name="Detter C."/>
            <person name="Brettin T."/>
            <person name="Han J."/>
            <person name="Woyke T."/>
            <person name="Goodwin L."/>
            <person name="Pennacchio L."/>
            <person name="Nolan M."/>
            <person name="Cook A.M."/>
            <person name="Kjelleberg S."/>
            <person name="Thomas T."/>
        </authorList>
    </citation>
    <scope>NUCLEOTIDE SEQUENCE [LARGE SCALE GENOMIC DNA]</scope>
    <source>
        <strain evidence="4">DS-1 / DSM 13023 / NCIMB 13966</strain>
    </source>
</reference>
<evidence type="ECO:0000259" key="2">
    <source>
        <dbReference type="SMART" id="SM00858"/>
    </source>
</evidence>
<dbReference type="Proteomes" id="UP000006377">
    <property type="component" value="Chromosome"/>
</dbReference>
<evidence type="ECO:0000256" key="1">
    <source>
        <dbReference type="SAM" id="Phobius"/>
    </source>
</evidence>
<dbReference type="InterPro" id="IPR017592">
    <property type="entry name" value="Pilus_assmbl_Flp-typ_CpaB"/>
</dbReference>
<evidence type="ECO:0000313" key="3">
    <source>
        <dbReference type="EMBL" id="ABS61692.1"/>
    </source>
</evidence>
<feature type="domain" description="SAF" evidence="2">
    <location>
        <begin position="75"/>
        <end position="136"/>
    </location>
</feature>
<dbReference type="InterPro" id="IPR013974">
    <property type="entry name" value="SAF"/>
</dbReference>
<keyword evidence="1" id="KW-1133">Transmembrane helix</keyword>
<dbReference type="STRING" id="402881.Plav_0069"/>
<dbReference type="KEGG" id="pla:Plav_0069"/>
<feature type="transmembrane region" description="Helical" evidence="1">
    <location>
        <begin position="26"/>
        <end position="46"/>
    </location>
</feature>
<proteinExistence type="predicted"/>
<name>A7HP59_PARL1</name>
<dbReference type="Gene3D" id="3.90.1210.10">
    <property type="entry name" value="Antifreeze-like/N-acetylneuraminic acid synthase C-terminal domain"/>
    <property type="match status" value="1"/>
</dbReference>
<dbReference type="HOGENOM" id="CLU_876760_0_0_5"/>
<dbReference type="SMART" id="SM00858">
    <property type="entry name" value="SAF"/>
    <property type="match status" value="1"/>
</dbReference>
<dbReference type="eggNOG" id="COG3745">
    <property type="taxonomic scope" value="Bacteria"/>
</dbReference>
<dbReference type="OrthoDB" id="163768at2"/>
<keyword evidence="1" id="KW-0472">Membrane</keyword>